<keyword evidence="8 11" id="KW-0067">ATP-binding</keyword>
<dbReference type="PIRSF" id="PIRSF000513">
    <property type="entry name" value="Thz_kinase"/>
    <property type="match status" value="1"/>
</dbReference>
<evidence type="ECO:0000256" key="5">
    <source>
        <dbReference type="ARBA" id="ARBA00022723"/>
    </source>
</evidence>
<feature type="binding site" evidence="11">
    <location>
        <position position="210"/>
    </location>
    <ligand>
        <name>substrate</name>
    </ligand>
</feature>
<comment type="catalytic activity">
    <reaction evidence="1 11">
        <text>5-(2-hydroxyethyl)-4-methylthiazole + ATP = 4-methyl-5-(2-phosphooxyethyl)-thiazole + ADP + H(+)</text>
        <dbReference type="Rhea" id="RHEA:24212"/>
        <dbReference type="ChEBI" id="CHEBI:15378"/>
        <dbReference type="ChEBI" id="CHEBI:17957"/>
        <dbReference type="ChEBI" id="CHEBI:30616"/>
        <dbReference type="ChEBI" id="CHEBI:58296"/>
        <dbReference type="ChEBI" id="CHEBI:456216"/>
        <dbReference type="EC" id="2.7.1.50"/>
    </reaction>
</comment>
<keyword evidence="9 11" id="KW-0460">Magnesium</keyword>
<dbReference type="GO" id="GO:0004417">
    <property type="term" value="F:hydroxyethylthiazole kinase activity"/>
    <property type="evidence" value="ECO:0007669"/>
    <property type="project" value="UniProtKB-UniRule"/>
</dbReference>
<protein>
    <recommendedName>
        <fullName evidence="11">Hydroxyethylthiazole kinase</fullName>
        <ecNumber evidence="11">2.7.1.50</ecNumber>
    </recommendedName>
    <alternativeName>
        <fullName evidence="11">4-methyl-5-beta-hydroxyethylthiazole kinase</fullName>
        <shortName evidence="11">TH kinase</shortName>
        <shortName evidence="11">Thz kinase</shortName>
    </alternativeName>
</protein>
<dbReference type="HAMAP" id="MF_00228">
    <property type="entry name" value="Thz_kinase"/>
    <property type="match status" value="1"/>
</dbReference>
<comment type="similarity">
    <text evidence="11">Belongs to the Thz kinase family.</text>
</comment>
<dbReference type="GO" id="GO:0005524">
    <property type="term" value="F:ATP binding"/>
    <property type="evidence" value="ECO:0007669"/>
    <property type="project" value="UniProtKB-UniRule"/>
</dbReference>
<comment type="function">
    <text evidence="11">Catalyzes the phosphorylation of the hydroxyl group of 4-methyl-5-beta-hydroxyethylthiazole (THZ).</text>
</comment>
<dbReference type="GO" id="GO:0009228">
    <property type="term" value="P:thiamine biosynthetic process"/>
    <property type="evidence" value="ECO:0007669"/>
    <property type="project" value="UniProtKB-KW"/>
</dbReference>
<dbReference type="RefSeq" id="WP_122253779.1">
    <property type="nucleotide sequence ID" value="NZ_RDQL01000005.1"/>
</dbReference>
<keyword evidence="4 11" id="KW-0808">Transferase</keyword>
<dbReference type="Gene3D" id="3.40.1190.20">
    <property type="match status" value="1"/>
</dbReference>
<reference evidence="12 13" key="1">
    <citation type="submission" date="2018-10" db="EMBL/GenBank/DDBJ databases">
        <title>Comamonadaceae CDC group NO-1 genome sequencing and assembly.</title>
        <authorList>
            <person name="Bernier A.-M."/>
            <person name="Bernard K."/>
        </authorList>
    </citation>
    <scope>NUCLEOTIDE SEQUENCE [LARGE SCALE GENOMIC DNA]</scope>
    <source>
        <strain evidence="12 13">NML161473</strain>
    </source>
</reference>
<dbReference type="SUPFAM" id="SSF53613">
    <property type="entry name" value="Ribokinase-like"/>
    <property type="match status" value="1"/>
</dbReference>
<keyword evidence="7 11" id="KW-0418">Kinase</keyword>
<dbReference type="InterPro" id="IPR000417">
    <property type="entry name" value="Hyethyz_kinase"/>
</dbReference>
<dbReference type="GO" id="GO:0009229">
    <property type="term" value="P:thiamine diphosphate biosynthetic process"/>
    <property type="evidence" value="ECO:0007669"/>
    <property type="project" value="UniProtKB-UniRule"/>
</dbReference>
<keyword evidence="5 11" id="KW-0479">Metal-binding</keyword>
<evidence type="ECO:0000256" key="11">
    <source>
        <dbReference type="HAMAP-Rule" id="MF_00228"/>
    </source>
</evidence>
<feature type="binding site" evidence="11">
    <location>
        <position position="137"/>
    </location>
    <ligand>
        <name>ATP</name>
        <dbReference type="ChEBI" id="CHEBI:30616"/>
    </ligand>
</feature>
<evidence type="ECO:0000256" key="10">
    <source>
        <dbReference type="ARBA" id="ARBA00022977"/>
    </source>
</evidence>
<proteinExistence type="inferred from homology"/>
<feature type="binding site" evidence="11">
    <location>
        <position position="62"/>
    </location>
    <ligand>
        <name>substrate</name>
    </ligand>
</feature>
<dbReference type="AlphaFoldDB" id="A0A3M6QBU7"/>
<keyword evidence="13" id="KW-1185">Reference proteome</keyword>
<organism evidence="12 13">
    <name type="scientific">Allofranklinella schreckenbergeri</name>
    <dbReference type="NCBI Taxonomy" id="1076744"/>
    <lineage>
        <taxon>Bacteria</taxon>
        <taxon>Pseudomonadati</taxon>
        <taxon>Pseudomonadota</taxon>
        <taxon>Betaproteobacteria</taxon>
        <taxon>Burkholderiales</taxon>
        <taxon>Comamonadaceae</taxon>
        <taxon>Allofranklinella</taxon>
    </lineage>
</organism>
<comment type="caution">
    <text evidence="12">The sequence shown here is derived from an EMBL/GenBank/DDBJ whole genome shotgun (WGS) entry which is preliminary data.</text>
</comment>
<evidence type="ECO:0000256" key="8">
    <source>
        <dbReference type="ARBA" id="ARBA00022840"/>
    </source>
</evidence>
<accession>A0A3M6QBU7</accession>
<keyword evidence="10 11" id="KW-0784">Thiamine biosynthesis</keyword>
<comment type="cofactor">
    <cofactor evidence="2 11">
        <name>Mg(2+)</name>
        <dbReference type="ChEBI" id="CHEBI:18420"/>
    </cofactor>
</comment>
<evidence type="ECO:0000313" key="12">
    <source>
        <dbReference type="EMBL" id="RMX00487.1"/>
    </source>
</evidence>
<comment type="pathway">
    <text evidence="3 11">Cofactor biosynthesis; thiamine diphosphate biosynthesis; 4-methyl-5-(2-phosphoethyl)-thiazole from 5-(2-hydroxyethyl)-4-methylthiazole: step 1/1.</text>
</comment>
<evidence type="ECO:0000256" key="1">
    <source>
        <dbReference type="ARBA" id="ARBA00001771"/>
    </source>
</evidence>
<evidence type="ECO:0000313" key="13">
    <source>
        <dbReference type="Proteomes" id="UP000267035"/>
    </source>
</evidence>
<evidence type="ECO:0000256" key="7">
    <source>
        <dbReference type="ARBA" id="ARBA00022777"/>
    </source>
</evidence>
<sequence length="299" mass="30233">MPFPHALPPPLAHSSAADWAAFAACALERLRAQAPLVQSITNRVAAQFTANILLALGAAPAMVDTPGEAGLFARMASALSINLGTPVPAQADAVLEAAHAAQAASKPWVLDPVAIGALPLRTALAAQLLALRPPIIRGNASEILALAGYSGGGRGVDATDSVAQARQAAIALAEQTQGVVAVSGPVDFLTDGRNQLHLANGTPLLTRITGGGCALGAVMAAFAALAPLYAPHAAAQTQTQPPSPLLALTAAAVLVYTIAAEQAAAHAPGPGSFAVQLIDQLAWIDAASVRERARIEVQR</sequence>
<evidence type="ECO:0000256" key="4">
    <source>
        <dbReference type="ARBA" id="ARBA00022679"/>
    </source>
</evidence>
<evidence type="ECO:0000256" key="3">
    <source>
        <dbReference type="ARBA" id="ARBA00004868"/>
    </source>
</evidence>
<dbReference type="Pfam" id="PF02110">
    <property type="entry name" value="HK"/>
    <property type="match status" value="1"/>
</dbReference>
<dbReference type="InterPro" id="IPR029056">
    <property type="entry name" value="Ribokinase-like"/>
</dbReference>
<dbReference type="EMBL" id="RDQL01000005">
    <property type="protein sequence ID" value="RMX00487.1"/>
    <property type="molecule type" value="Genomic_DNA"/>
</dbReference>
<evidence type="ECO:0000256" key="2">
    <source>
        <dbReference type="ARBA" id="ARBA00001946"/>
    </source>
</evidence>
<dbReference type="NCBIfam" id="NF006830">
    <property type="entry name" value="PRK09355.1"/>
    <property type="match status" value="1"/>
</dbReference>
<dbReference type="GO" id="GO:0000287">
    <property type="term" value="F:magnesium ion binding"/>
    <property type="evidence" value="ECO:0007669"/>
    <property type="project" value="UniProtKB-UniRule"/>
</dbReference>
<dbReference type="UniPathway" id="UPA00060">
    <property type="reaction ID" value="UER00139"/>
</dbReference>
<dbReference type="EC" id="2.7.1.50" evidence="11"/>
<evidence type="ECO:0000256" key="6">
    <source>
        <dbReference type="ARBA" id="ARBA00022741"/>
    </source>
</evidence>
<dbReference type="CDD" id="cd01170">
    <property type="entry name" value="THZ_kinase"/>
    <property type="match status" value="1"/>
</dbReference>
<dbReference type="PRINTS" id="PR01099">
    <property type="entry name" value="HYETHTZKNASE"/>
</dbReference>
<gene>
    <name evidence="11" type="primary">thiM</name>
    <name evidence="12" type="ORF">EBQ25_05330</name>
</gene>
<keyword evidence="6 11" id="KW-0547">Nucleotide-binding</keyword>
<dbReference type="Proteomes" id="UP000267035">
    <property type="component" value="Unassembled WGS sequence"/>
</dbReference>
<feature type="binding site" evidence="11">
    <location>
        <position position="183"/>
    </location>
    <ligand>
        <name>ATP</name>
        <dbReference type="ChEBI" id="CHEBI:30616"/>
    </ligand>
</feature>
<evidence type="ECO:0000256" key="9">
    <source>
        <dbReference type="ARBA" id="ARBA00022842"/>
    </source>
</evidence>
<name>A0A3M6QBU7_9BURK</name>